<dbReference type="InterPro" id="IPR036259">
    <property type="entry name" value="MFS_trans_sf"/>
</dbReference>
<dbReference type="SUPFAM" id="SSF103473">
    <property type="entry name" value="MFS general substrate transporter"/>
    <property type="match status" value="1"/>
</dbReference>
<feature type="transmembrane region" description="Helical" evidence="8">
    <location>
        <begin position="210"/>
        <end position="230"/>
    </location>
</feature>
<dbReference type="GeneID" id="41329351"/>
<keyword evidence="2" id="KW-0813">Transport</keyword>
<evidence type="ECO:0000256" key="6">
    <source>
        <dbReference type="ARBA" id="ARBA00023136"/>
    </source>
</evidence>
<dbReference type="RefSeq" id="WP_147662439.1">
    <property type="nucleotide sequence ID" value="NZ_CP042905.2"/>
</dbReference>
<protein>
    <submittedName>
        <fullName evidence="10">MFS transporter</fullName>
    </submittedName>
</protein>
<evidence type="ECO:0000256" key="4">
    <source>
        <dbReference type="ARBA" id="ARBA00022692"/>
    </source>
</evidence>
<keyword evidence="5 8" id="KW-1133">Transmembrane helix</keyword>
<evidence type="ECO:0000256" key="1">
    <source>
        <dbReference type="ARBA" id="ARBA00004651"/>
    </source>
</evidence>
<evidence type="ECO:0000256" key="2">
    <source>
        <dbReference type="ARBA" id="ARBA00022448"/>
    </source>
</evidence>
<feature type="transmembrane region" description="Helical" evidence="8">
    <location>
        <begin position="281"/>
        <end position="299"/>
    </location>
</feature>
<evidence type="ECO:0000256" key="3">
    <source>
        <dbReference type="ARBA" id="ARBA00022475"/>
    </source>
</evidence>
<keyword evidence="3" id="KW-1003">Cell membrane</keyword>
<evidence type="ECO:0000256" key="7">
    <source>
        <dbReference type="SAM" id="MobiDB-lite"/>
    </source>
</evidence>
<reference evidence="10 11" key="1">
    <citation type="journal article" date="2020" name="Nature">
        <title>Isolation of an archaeon at the prokaryote-eukaryote interface.</title>
        <authorList>
            <person name="Imachi H."/>
            <person name="Nobu M.K."/>
            <person name="Nakahara N."/>
            <person name="Morono Y."/>
            <person name="Ogawara M."/>
            <person name="Takaki Y."/>
            <person name="Takano Y."/>
            <person name="Uematsu K."/>
            <person name="Ikuta T."/>
            <person name="Ito M."/>
            <person name="Matsui Y."/>
            <person name="Miyazaki M."/>
            <person name="Murata K."/>
            <person name="Saito Y."/>
            <person name="Sakai S."/>
            <person name="Song C."/>
            <person name="Tasumi E."/>
            <person name="Yamanaka Y."/>
            <person name="Yamaguchi T."/>
            <person name="Kamagata Y."/>
            <person name="Tamaki H."/>
            <person name="Takai K."/>
        </authorList>
    </citation>
    <scope>NUCLEOTIDE SEQUENCE [LARGE SCALE GENOMIC DNA]</scope>
    <source>
        <strain evidence="10 11">MK-D1</strain>
    </source>
</reference>
<dbReference type="Gene3D" id="1.20.1250.20">
    <property type="entry name" value="MFS general substrate transporter like domains"/>
    <property type="match status" value="2"/>
</dbReference>
<dbReference type="Pfam" id="PF07690">
    <property type="entry name" value="MFS_1"/>
    <property type="match status" value="2"/>
</dbReference>
<feature type="domain" description="Major facilitator superfamily (MFS) profile" evidence="9">
    <location>
        <begin position="46"/>
        <end position="461"/>
    </location>
</feature>
<dbReference type="InterPro" id="IPR020846">
    <property type="entry name" value="MFS_dom"/>
</dbReference>
<comment type="subcellular location">
    <subcellularLocation>
        <location evidence="1">Cell membrane</location>
        <topology evidence="1">Multi-pass membrane protein</topology>
    </subcellularLocation>
</comment>
<dbReference type="InterPro" id="IPR050171">
    <property type="entry name" value="MFS_Transporters"/>
</dbReference>
<organism evidence="10 11">
    <name type="scientific">Promethearchaeum syntrophicum</name>
    <dbReference type="NCBI Taxonomy" id="2594042"/>
    <lineage>
        <taxon>Archaea</taxon>
        <taxon>Promethearchaeati</taxon>
        <taxon>Promethearchaeota</taxon>
        <taxon>Promethearchaeia</taxon>
        <taxon>Promethearchaeales</taxon>
        <taxon>Promethearchaeaceae</taxon>
        <taxon>Promethearchaeum</taxon>
    </lineage>
</organism>
<name>A0A5B9D8U7_9ARCH</name>
<evidence type="ECO:0000259" key="9">
    <source>
        <dbReference type="PROSITE" id="PS50850"/>
    </source>
</evidence>
<feature type="transmembrane region" description="Helical" evidence="8">
    <location>
        <begin position="183"/>
        <end position="204"/>
    </location>
</feature>
<dbReference type="GO" id="GO:0022857">
    <property type="term" value="F:transmembrane transporter activity"/>
    <property type="evidence" value="ECO:0007669"/>
    <property type="project" value="InterPro"/>
</dbReference>
<dbReference type="EMBL" id="CP042905">
    <property type="protein sequence ID" value="QEE15534.1"/>
    <property type="molecule type" value="Genomic_DNA"/>
</dbReference>
<feature type="region of interest" description="Disordered" evidence="7">
    <location>
        <begin position="1"/>
        <end position="37"/>
    </location>
</feature>
<evidence type="ECO:0000256" key="5">
    <source>
        <dbReference type="ARBA" id="ARBA00022989"/>
    </source>
</evidence>
<feature type="transmembrane region" description="Helical" evidence="8">
    <location>
        <begin position="140"/>
        <end position="162"/>
    </location>
</feature>
<dbReference type="KEGG" id="psyt:DSAG12_01360"/>
<keyword evidence="4 8" id="KW-0812">Transmembrane</keyword>
<feature type="transmembrane region" description="Helical" evidence="8">
    <location>
        <begin position="53"/>
        <end position="71"/>
    </location>
</feature>
<evidence type="ECO:0000313" key="11">
    <source>
        <dbReference type="Proteomes" id="UP000321408"/>
    </source>
</evidence>
<sequence>MPPPSTPKSLSESGKILDKPTISKKIKSPKKPKDFEKDKEELVTPDFKPMLQIIFWNSLGFFFFSFLMPYATLQILGGSGTDLGFVVSGSTIGGLISALIVGYLTDKYSKKILVLIGSFGRAISYIIMYLSIIFKSFLGFAFAIFFLGFAVGFFWTPLDALISQKSYKTYRAAAFGKRGGKIGMGNLFGSLISLTIFAISYTFIPDMTWVVYSPLLLFTFSNIYAGIIFFKKTDENLTYDIYMSSLENDPESSIVIDLVTKENSNLEKSENNNNNNNRKSLLVFGFITFMLAFMLTSINQSLSYPYLQPYLIENFVQNPILVMLVYLPSELIAQLLAPKLGVLADKINPRITILITGILGASITWFLINSPSEWIFGLLLVFDMVFAWLGMLILQNFLSRFSKTHRGKIFGIRQWVGLLGGVIGPILGGYAWIISHQMPFIISIFVELALIPLFILALYALKPFVAEKI</sequence>
<feature type="transmembrane region" description="Helical" evidence="8">
    <location>
        <begin position="374"/>
        <end position="394"/>
    </location>
</feature>
<keyword evidence="11" id="KW-1185">Reference proteome</keyword>
<evidence type="ECO:0000256" key="8">
    <source>
        <dbReference type="SAM" id="Phobius"/>
    </source>
</evidence>
<feature type="transmembrane region" description="Helical" evidence="8">
    <location>
        <begin position="415"/>
        <end position="434"/>
    </location>
</feature>
<evidence type="ECO:0000313" key="10">
    <source>
        <dbReference type="EMBL" id="QEE15534.1"/>
    </source>
</evidence>
<accession>A0A5B9D8U7</accession>
<dbReference type="InterPro" id="IPR011701">
    <property type="entry name" value="MFS"/>
</dbReference>
<dbReference type="PANTHER" id="PTHR23517">
    <property type="entry name" value="RESISTANCE PROTEIN MDTM, PUTATIVE-RELATED-RELATED"/>
    <property type="match status" value="1"/>
</dbReference>
<feature type="transmembrane region" description="Helical" evidence="8">
    <location>
        <begin position="319"/>
        <end position="337"/>
    </location>
</feature>
<feature type="transmembrane region" description="Helical" evidence="8">
    <location>
        <begin position="440"/>
        <end position="461"/>
    </location>
</feature>
<gene>
    <name evidence="10" type="ORF">DSAG12_01360</name>
</gene>
<reference evidence="10 11" key="2">
    <citation type="journal article" date="2024" name="Int. J. Syst. Evol. Microbiol.">
        <title>Promethearchaeum syntrophicum gen. nov., sp. nov., an anaerobic, obligately syntrophic archaeon, the first isolate of the lineage 'Asgard' archaea, and proposal of the new archaeal phylum Promethearchaeota phyl. nov. and kingdom Promethearchaeati regn. nov.</title>
        <authorList>
            <person name="Imachi H."/>
            <person name="Nobu M.K."/>
            <person name="Kato S."/>
            <person name="Takaki Y."/>
            <person name="Miyazaki M."/>
            <person name="Miyata M."/>
            <person name="Ogawara M."/>
            <person name="Saito Y."/>
            <person name="Sakai S."/>
            <person name="Tahara Y.O."/>
            <person name="Takano Y."/>
            <person name="Tasumi E."/>
            <person name="Uematsu K."/>
            <person name="Yoshimura T."/>
            <person name="Itoh T."/>
            <person name="Ohkuma M."/>
            <person name="Takai K."/>
        </authorList>
    </citation>
    <scope>NUCLEOTIDE SEQUENCE [LARGE SCALE GENOMIC DNA]</scope>
    <source>
        <strain evidence="10 11">MK-D1</strain>
    </source>
</reference>
<dbReference type="AlphaFoldDB" id="A0A5B9D8U7"/>
<feature type="transmembrane region" description="Helical" evidence="8">
    <location>
        <begin position="112"/>
        <end position="134"/>
    </location>
</feature>
<keyword evidence="6 8" id="KW-0472">Membrane</keyword>
<dbReference type="GO" id="GO:0005886">
    <property type="term" value="C:plasma membrane"/>
    <property type="evidence" value="ECO:0007669"/>
    <property type="project" value="UniProtKB-SubCell"/>
</dbReference>
<proteinExistence type="predicted"/>
<feature type="transmembrane region" description="Helical" evidence="8">
    <location>
        <begin position="349"/>
        <end position="368"/>
    </location>
</feature>
<feature type="transmembrane region" description="Helical" evidence="8">
    <location>
        <begin position="83"/>
        <end position="105"/>
    </location>
</feature>
<dbReference type="PROSITE" id="PS50850">
    <property type="entry name" value="MFS"/>
    <property type="match status" value="1"/>
</dbReference>
<dbReference type="Proteomes" id="UP000321408">
    <property type="component" value="Chromosome"/>
</dbReference>